<dbReference type="Gene3D" id="1.10.1200.10">
    <property type="entry name" value="ACP-like"/>
    <property type="match status" value="1"/>
</dbReference>
<feature type="region of interest" description="Disordered" evidence="1">
    <location>
        <begin position="296"/>
        <end position="316"/>
    </location>
</feature>
<accession>A0ABW1FB41</accession>
<feature type="chain" id="PRO_5047421989" evidence="2">
    <location>
        <begin position="26"/>
        <end position="316"/>
    </location>
</feature>
<dbReference type="InterPro" id="IPR001031">
    <property type="entry name" value="Thioesterase"/>
</dbReference>
<feature type="signal peptide" evidence="2">
    <location>
        <begin position="1"/>
        <end position="25"/>
    </location>
</feature>
<dbReference type="EMBL" id="JBHSPW010000001">
    <property type="protein sequence ID" value="MFC5891602.1"/>
    <property type="molecule type" value="Genomic_DNA"/>
</dbReference>
<dbReference type="SUPFAM" id="SSF47336">
    <property type="entry name" value="ACP-like"/>
    <property type="match status" value="1"/>
</dbReference>
<protein>
    <submittedName>
        <fullName evidence="4">Alpha/beta fold hydrolase</fullName>
    </submittedName>
</protein>
<dbReference type="Pfam" id="PF00975">
    <property type="entry name" value="Thioesterase"/>
    <property type="match status" value="1"/>
</dbReference>
<feature type="domain" description="Carrier" evidence="3">
    <location>
        <begin position="1"/>
        <end position="34"/>
    </location>
</feature>
<evidence type="ECO:0000256" key="1">
    <source>
        <dbReference type="SAM" id="MobiDB-lite"/>
    </source>
</evidence>
<dbReference type="Proteomes" id="UP001596241">
    <property type="component" value="Unassembled WGS sequence"/>
</dbReference>
<keyword evidence="4" id="KW-0378">Hydrolase</keyword>
<dbReference type="SUPFAM" id="SSF53474">
    <property type="entry name" value="alpha/beta-Hydrolases"/>
    <property type="match status" value="1"/>
</dbReference>
<evidence type="ECO:0000259" key="3">
    <source>
        <dbReference type="PROSITE" id="PS50075"/>
    </source>
</evidence>
<dbReference type="InterPro" id="IPR036736">
    <property type="entry name" value="ACP-like_sf"/>
</dbReference>
<dbReference type="PROSITE" id="PS50075">
    <property type="entry name" value="CARRIER"/>
    <property type="match status" value="1"/>
</dbReference>
<dbReference type="GO" id="GO:0016787">
    <property type="term" value="F:hydrolase activity"/>
    <property type="evidence" value="ECO:0007669"/>
    <property type="project" value="UniProtKB-KW"/>
</dbReference>
<evidence type="ECO:0000256" key="2">
    <source>
        <dbReference type="SAM" id="SignalP"/>
    </source>
</evidence>
<sequence>MSRIRTALGVTLPLSVLFTHSTVAAMAEAIRSGQASRTVLVPITSRGGGPTSYWIHPVGGDVVCYRDLAQLIGVPVTGVQVPDGLPATVGLAELADLYAEAIAEDATGPQVQVAGWSMGGVLALEVAERLAARGFTVAPVLAIDLMEHPDEDRGQVSHAELLAWFARDVAHIAALPDPLAGCDLAQEERPDDVLAERLRSGGLLDPDTDAETIGALVGRFTVNSRALSAHRPGAYSVPVVLIRAGQGASEAVTAAWATRLKDLVAVHTVDGDHYSVFRPDRIDALATAVRASWDTGTQDHRVASPSLGSDPSERKS</sequence>
<dbReference type="Gene3D" id="3.40.50.1820">
    <property type="entry name" value="alpha/beta hydrolase"/>
    <property type="match status" value="1"/>
</dbReference>
<keyword evidence="2" id="KW-0732">Signal</keyword>
<dbReference type="InterPro" id="IPR020802">
    <property type="entry name" value="TesA-like"/>
</dbReference>
<dbReference type="RefSeq" id="WP_345081385.1">
    <property type="nucleotide sequence ID" value="NZ_BAAAWG010000006.1"/>
</dbReference>
<dbReference type="InterPro" id="IPR029058">
    <property type="entry name" value="AB_hydrolase_fold"/>
</dbReference>
<gene>
    <name evidence="4" type="ORF">ACFP3M_01995</name>
</gene>
<dbReference type="SMART" id="SM00824">
    <property type="entry name" value="PKS_TE"/>
    <property type="match status" value="1"/>
</dbReference>
<comment type="caution">
    <text evidence="4">The sequence shown here is derived from an EMBL/GenBank/DDBJ whole genome shotgun (WGS) entry which is preliminary data.</text>
</comment>
<evidence type="ECO:0000313" key="5">
    <source>
        <dbReference type="Proteomes" id="UP001596241"/>
    </source>
</evidence>
<proteinExistence type="predicted"/>
<keyword evidence="5" id="KW-1185">Reference proteome</keyword>
<name>A0ABW1FB41_9ACTN</name>
<dbReference type="InterPro" id="IPR009081">
    <property type="entry name" value="PP-bd_ACP"/>
</dbReference>
<reference evidence="5" key="1">
    <citation type="journal article" date="2019" name="Int. J. Syst. Evol. Microbiol.">
        <title>The Global Catalogue of Microorganisms (GCM) 10K type strain sequencing project: providing services to taxonomists for standard genome sequencing and annotation.</title>
        <authorList>
            <consortium name="The Broad Institute Genomics Platform"/>
            <consortium name="The Broad Institute Genome Sequencing Center for Infectious Disease"/>
            <person name="Wu L."/>
            <person name="Ma J."/>
        </authorList>
    </citation>
    <scope>NUCLEOTIDE SEQUENCE [LARGE SCALE GENOMIC DNA]</scope>
    <source>
        <strain evidence="5">CGMCC 1.15809</strain>
    </source>
</reference>
<organism evidence="4 5">
    <name type="scientific">Streptomyces ramulosus</name>
    <dbReference type="NCBI Taxonomy" id="47762"/>
    <lineage>
        <taxon>Bacteria</taxon>
        <taxon>Bacillati</taxon>
        <taxon>Actinomycetota</taxon>
        <taxon>Actinomycetes</taxon>
        <taxon>Kitasatosporales</taxon>
        <taxon>Streptomycetaceae</taxon>
        <taxon>Streptomyces</taxon>
    </lineage>
</organism>
<evidence type="ECO:0000313" key="4">
    <source>
        <dbReference type="EMBL" id="MFC5891602.1"/>
    </source>
</evidence>